<gene>
    <name evidence="5" type="ORF">CLG94_02890</name>
</gene>
<dbReference type="GO" id="GO:0004540">
    <property type="term" value="F:RNA nuclease activity"/>
    <property type="evidence" value="ECO:0007669"/>
    <property type="project" value="InterPro"/>
</dbReference>
<evidence type="ECO:0000256" key="4">
    <source>
        <dbReference type="ARBA" id="ARBA00024207"/>
    </source>
</evidence>
<dbReference type="RefSeq" id="WP_107561394.1">
    <property type="nucleotide sequence ID" value="NZ_NVQC01000013.1"/>
</dbReference>
<comment type="similarity">
    <text evidence="4">Belongs to the HepT RNase toxin family.</text>
</comment>
<sequence length="138" mass="15805">MTLNADLVRARCAEIEESVSRLERFKTLPRDAFLGDQDTLDLACYRLLVAMEAALALCYHVSAKRLRKVPEDYAQCFGILQEAAIIPSELAARLQWMARFRNLLVHMYWKVDYGVVYDVIRDNLEDLRALSAAVARLI</sequence>
<organism evidence="5 6">
    <name type="scientific">Candidatus Methylomirabilis limnetica</name>
    <dbReference type="NCBI Taxonomy" id="2033718"/>
    <lineage>
        <taxon>Bacteria</taxon>
        <taxon>Candidatus Methylomirabilota</taxon>
        <taxon>Candidatus Methylomirabilia</taxon>
        <taxon>Candidatus Methylomirabilales</taxon>
        <taxon>Candidatus Methylomirabilaceae</taxon>
        <taxon>Candidatus Methylomirabilis</taxon>
    </lineage>
</organism>
<keyword evidence="6" id="KW-1185">Reference proteome</keyword>
<dbReference type="PANTHER" id="PTHR33397:SF5">
    <property type="entry name" value="RNASE YUTE-RELATED"/>
    <property type="match status" value="1"/>
</dbReference>
<accession>A0A2T4TZU4</accession>
<dbReference type="GO" id="GO:0016787">
    <property type="term" value="F:hydrolase activity"/>
    <property type="evidence" value="ECO:0007669"/>
    <property type="project" value="UniProtKB-KW"/>
</dbReference>
<keyword evidence="3" id="KW-0378">Hydrolase</keyword>
<protein>
    <recommendedName>
        <fullName evidence="7">DUF86 domain-containing protein</fullName>
    </recommendedName>
</protein>
<comment type="caution">
    <text evidence="5">The sequence shown here is derived from an EMBL/GenBank/DDBJ whole genome shotgun (WGS) entry which is preliminary data.</text>
</comment>
<dbReference type="AlphaFoldDB" id="A0A2T4TZU4"/>
<reference evidence="5 6" key="1">
    <citation type="submission" date="2017-09" db="EMBL/GenBank/DDBJ databases">
        <title>Bloom of a denitrifying methanotroph, Candidatus Methylomirabilis limnetica, in a deep stratified lake.</title>
        <authorList>
            <person name="Graf J.S."/>
            <person name="Marchant H.K."/>
            <person name="Tienken D."/>
            <person name="Hach P.F."/>
            <person name="Brand A."/>
            <person name="Schubert C.J."/>
            <person name="Kuypers M.M."/>
            <person name="Milucka J."/>
        </authorList>
    </citation>
    <scope>NUCLEOTIDE SEQUENCE [LARGE SCALE GENOMIC DNA]</scope>
    <source>
        <strain evidence="5 6">Zug</strain>
    </source>
</reference>
<evidence type="ECO:0000256" key="3">
    <source>
        <dbReference type="ARBA" id="ARBA00022801"/>
    </source>
</evidence>
<evidence type="ECO:0000256" key="1">
    <source>
        <dbReference type="ARBA" id="ARBA00022649"/>
    </source>
</evidence>
<dbReference type="OrthoDB" id="5368533at2"/>
<dbReference type="EMBL" id="NVQC01000013">
    <property type="protein sequence ID" value="PTL36643.1"/>
    <property type="molecule type" value="Genomic_DNA"/>
</dbReference>
<dbReference type="InterPro" id="IPR037038">
    <property type="entry name" value="HepT-like_sf"/>
</dbReference>
<proteinExistence type="inferred from homology"/>
<dbReference type="Pfam" id="PF01934">
    <property type="entry name" value="HepT-like"/>
    <property type="match status" value="1"/>
</dbReference>
<name>A0A2T4TZU4_9BACT</name>
<dbReference type="InterPro" id="IPR052379">
    <property type="entry name" value="Type_VII_TA_RNase"/>
</dbReference>
<evidence type="ECO:0008006" key="7">
    <source>
        <dbReference type="Google" id="ProtNLM"/>
    </source>
</evidence>
<reference evidence="6" key="2">
    <citation type="journal article" date="2018" name="Environ. Microbiol.">
        <title>Bloom of a denitrifying methanotroph, 'Candidatus Methylomirabilis limnetica', in a deep stratified lake.</title>
        <authorList>
            <person name="Graf J.S."/>
            <person name="Mayr M.J."/>
            <person name="Marchant H.K."/>
            <person name="Tienken D."/>
            <person name="Hach P.F."/>
            <person name="Brand A."/>
            <person name="Schubert C.J."/>
            <person name="Kuypers M.M."/>
            <person name="Milucka J."/>
        </authorList>
    </citation>
    <scope>NUCLEOTIDE SEQUENCE [LARGE SCALE GENOMIC DNA]</scope>
    <source>
        <strain evidence="6">Zug</strain>
    </source>
</reference>
<evidence type="ECO:0000256" key="2">
    <source>
        <dbReference type="ARBA" id="ARBA00022722"/>
    </source>
</evidence>
<keyword evidence="2" id="KW-0540">Nuclease</keyword>
<evidence type="ECO:0000313" key="6">
    <source>
        <dbReference type="Proteomes" id="UP000241436"/>
    </source>
</evidence>
<dbReference type="NCBIfam" id="NF047751">
    <property type="entry name" value="HepT_toxin"/>
    <property type="match status" value="1"/>
</dbReference>
<dbReference type="Gene3D" id="1.20.120.580">
    <property type="entry name" value="bsu32300-like"/>
    <property type="match status" value="1"/>
</dbReference>
<dbReference type="Proteomes" id="UP000241436">
    <property type="component" value="Unassembled WGS sequence"/>
</dbReference>
<dbReference type="InterPro" id="IPR008201">
    <property type="entry name" value="HepT-like"/>
</dbReference>
<dbReference type="PANTHER" id="PTHR33397">
    <property type="entry name" value="UPF0331 PROTEIN YUTE"/>
    <property type="match status" value="1"/>
</dbReference>
<keyword evidence="1" id="KW-1277">Toxin-antitoxin system</keyword>
<dbReference type="GO" id="GO:0110001">
    <property type="term" value="C:toxin-antitoxin complex"/>
    <property type="evidence" value="ECO:0007669"/>
    <property type="project" value="InterPro"/>
</dbReference>
<evidence type="ECO:0000313" key="5">
    <source>
        <dbReference type="EMBL" id="PTL36643.1"/>
    </source>
</evidence>